<evidence type="ECO:0000313" key="2">
    <source>
        <dbReference type="Proteomes" id="UP001489719"/>
    </source>
</evidence>
<proteinExistence type="predicted"/>
<evidence type="ECO:0000313" key="1">
    <source>
        <dbReference type="EMBL" id="KAK9323362.1"/>
    </source>
</evidence>
<organism evidence="1 2">
    <name type="scientific">Lipomyces orientalis</name>
    <dbReference type="NCBI Taxonomy" id="1233043"/>
    <lineage>
        <taxon>Eukaryota</taxon>
        <taxon>Fungi</taxon>
        <taxon>Dikarya</taxon>
        <taxon>Ascomycota</taxon>
        <taxon>Saccharomycotina</taxon>
        <taxon>Lipomycetes</taxon>
        <taxon>Lipomycetales</taxon>
        <taxon>Lipomycetaceae</taxon>
        <taxon>Lipomyces</taxon>
    </lineage>
</organism>
<accession>A0ACC3TRT4</accession>
<sequence>MVVDMWRNPTTTSSHTPLCTPYTLPAGVVILASTTQTISPTAVFSPLCTSSSSSLSYSSTTTSTLKNPFYSSIIPIAYTISGTTVLAWVLLLLLLITPQRRPYLQKLATLSVALSLTIALSECSKILKKQYDEAYEDAEELRSYIDDGLTLKIFRVVSDVFLWLAQVQTLIRLFPRHREKKIIKWLGLALIVVDTVFWSLQSFLPTKEGDDRSFKDAIPALAYLFQIILSLLYSAYVVYYSISKRMYAYHIKNLILAVLSLLAVLTPIIFFLLDISRQWISGWGDFVRWVGAAAASVVVWEWVERIEYLESKVQESGVLGRQVFEEEMLETGTSRGARASRDVARARRRPDGGGGAGGTVERRRPPRRRRENDNDPTSGGDDDETRPASTVSSDAMRMGRGRSARDSATAEDGSDSSGLDNEVDGDDTRGAVGEGSSLSRKEGSRGIADRLRARRRRRRQGNNHDDTNNETLHASRPGIGNSIMGLLDNGRILLFGRPLSRATTGTSVTSYRVNSSSIIEDGNGSACGEEVRVRHFYPLKRGLSRSSHSSSPTSFTNAAESGSVSLQVHSRNLPTPSQSPEAASAMANTGSATGIHRNSPVPSVTFREDVRRTPSSVAGCAPPVAPSSANSSPLPSVSEDRRDVCDTSHSVHAVSSTRLSLDGHQEPSQRADDDDDYDEDDDDDEDDGDSDYVVYGEAANSEMVLRNSQSIHVQAQQHSSSVPHASGPQTDEQPPAFERLPGFNDGDYWDEKDPRYHLTYANMQQGAASTVADSRRQQPQSGAPRPPSNWSRAYGYPRHSSTNASFKPSRATLEPTDTRTSRRIVERFTGARDWVVTVHDDNVHDDNGTEESR</sequence>
<gene>
    <name evidence="1" type="ORF">V1517DRAFT_98371</name>
</gene>
<name>A0ACC3TRT4_9ASCO</name>
<comment type="caution">
    <text evidence="1">The sequence shown here is derived from an EMBL/GenBank/DDBJ whole genome shotgun (WGS) entry which is preliminary data.</text>
</comment>
<dbReference type="EMBL" id="MU970062">
    <property type="protein sequence ID" value="KAK9323362.1"/>
    <property type="molecule type" value="Genomic_DNA"/>
</dbReference>
<dbReference type="Proteomes" id="UP001489719">
    <property type="component" value="Unassembled WGS sequence"/>
</dbReference>
<reference evidence="2" key="1">
    <citation type="journal article" date="2024" name="Front. Bioeng. Biotechnol.">
        <title>Genome-scale model development and genomic sequencing of the oleaginous clade Lipomyces.</title>
        <authorList>
            <person name="Czajka J.J."/>
            <person name="Han Y."/>
            <person name="Kim J."/>
            <person name="Mondo S.J."/>
            <person name="Hofstad B.A."/>
            <person name="Robles A."/>
            <person name="Haridas S."/>
            <person name="Riley R."/>
            <person name="LaButti K."/>
            <person name="Pangilinan J."/>
            <person name="Andreopoulos W."/>
            <person name="Lipzen A."/>
            <person name="Yan J."/>
            <person name="Wang M."/>
            <person name="Ng V."/>
            <person name="Grigoriev I.V."/>
            <person name="Spatafora J.W."/>
            <person name="Magnuson J.K."/>
            <person name="Baker S.E."/>
            <person name="Pomraning K.R."/>
        </authorList>
    </citation>
    <scope>NUCLEOTIDE SEQUENCE [LARGE SCALE GENOMIC DNA]</scope>
    <source>
        <strain evidence="2">CBS 10300</strain>
    </source>
</reference>
<protein>
    <submittedName>
        <fullName evidence="1">PalH/RIM21-domain-containing protein</fullName>
    </submittedName>
</protein>
<keyword evidence="2" id="KW-1185">Reference proteome</keyword>